<dbReference type="Proteomes" id="UP000182237">
    <property type="component" value="Chromosome I"/>
</dbReference>
<dbReference type="OrthoDB" id="9775594at2"/>
<dbReference type="RefSeq" id="WP_040421305.1">
    <property type="nucleotide sequence ID" value="NZ_LT629765.1"/>
</dbReference>
<keyword evidence="2" id="KW-0732">Signal</keyword>
<dbReference type="eggNOG" id="COG0614">
    <property type="taxonomic scope" value="Bacteria"/>
</dbReference>
<organism evidence="4 5">
    <name type="scientific">Corynebacterium timonense</name>
    <dbReference type="NCBI Taxonomy" id="441500"/>
    <lineage>
        <taxon>Bacteria</taxon>
        <taxon>Bacillati</taxon>
        <taxon>Actinomycetota</taxon>
        <taxon>Actinomycetes</taxon>
        <taxon>Mycobacteriales</taxon>
        <taxon>Corynebacteriaceae</taxon>
        <taxon>Corynebacterium</taxon>
    </lineage>
</organism>
<dbReference type="InterPro" id="IPR002491">
    <property type="entry name" value="ABC_transptr_periplasmic_BD"/>
</dbReference>
<keyword evidence="5" id="KW-1185">Reference proteome</keyword>
<dbReference type="InterPro" id="IPR050902">
    <property type="entry name" value="ABC_Transporter_SBP"/>
</dbReference>
<evidence type="ECO:0000259" key="3">
    <source>
        <dbReference type="PROSITE" id="PS50983"/>
    </source>
</evidence>
<reference evidence="4 5" key="1">
    <citation type="submission" date="2016-10" db="EMBL/GenBank/DDBJ databases">
        <authorList>
            <person name="de Groot N.N."/>
        </authorList>
    </citation>
    <scope>NUCLEOTIDE SEQUENCE [LARGE SCALE GENOMIC DNA]</scope>
    <source>
        <strain evidence="4 5">DSM 45434</strain>
    </source>
</reference>
<evidence type="ECO:0000256" key="2">
    <source>
        <dbReference type="SAM" id="SignalP"/>
    </source>
</evidence>
<dbReference type="PANTHER" id="PTHR30535:SF34">
    <property type="entry name" value="MOLYBDATE-BINDING PROTEIN MOLA"/>
    <property type="match status" value="1"/>
</dbReference>
<dbReference type="PROSITE" id="PS50983">
    <property type="entry name" value="FE_B12_PBP"/>
    <property type="match status" value="1"/>
</dbReference>
<dbReference type="STRING" id="1203190.GCA_000312345_01440"/>
<evidence type="ECO:0000256" key="1">
    <source>
        <dbReference type="ARBA" id="ARBA00008814"/>
    </source>
</evidence>
<feature type="signal peptide" evidence="2">
    <location>
        <begin position="1"/>
        <end position="21"/>
    </location>
</feature>
<gene>
    <name evidence="4" type="ORF">SAMN04488539_1449</name>
</gene>
<accession>A0A1H1RAI0</accession>
<dbReference type="PANTHER" id="PTHR30535">
    <property type="entry name" value="VITAMIN B12-BINDING PROTEIN"/>
    <property type="match status" value="1"/>
</dbReference>
<protein>
    <submittedName>
        <fullName evidence="4">Iron complex transport system substrate-binding protein</fullName>
    </submittedName>
</protein>
<comment type="similarity">
    <text evidence="1">Belongs to the bacterial solute-binding protein 8 family.</text>
</comment>
<proteinExistence type="inferred from homology"/>
<dbReference type="PROSITE" id="PS51257">
    <property type="entry name" value="PROKAR_LIPOPROTEIN"/>
    <property type="match status" value="1"/>
</dbReference>
<dbReference type="AlphaFoldDB" id="A0A1H1RAI0"/>
<feature type="chain" id="PRO_5038881748" evidence="2">
    <location>
        <begin position="22"/>
        <end position="396"/>
    </location>
</feature>
<name>A0A1H1RAI0_9CORY</name>
<sequence>MKVSRTFAALLLSLMAVLGLAGCASDSGSGGDNNGDGGKSGETALTVTDAAGRTVEFDKQPERILLGEGRGVFATSILLDDPFEKVVAYGDDLDKAASAMRAKMLEKFPGAKDLPMIGSLQKGDVTVENLLAQKPDVVVMTLDQKKVVEQNGFLADMDKAGLKYVFSDFRQDPLKNTPVSMTLFGELFGKQERAKKYNEFWEGKVTDITERAAKTTEKPKTAVWMAAGFNDCCSIAGDANLGKLVTAAGGHNIGPDILGTDETTITPEKLVEVNPERLIVSGGEWARDPQKTDAFRHVELGYHADAATAQSTFDGPLQTPGMDQLTAPTSGHYYAVYHQFYDSPYNVFALEAFAKWFHPEEFSDLDPAKDFEKFHDEWMPIEYSGTFFLDSQAVHQ</sequence>
<evidence type="ECO:0000313" key="5">
    <source>
        <dbReference type="Proteomes" id="UP000182237"/>
    </source>
</evidence>
<dbReference type="Gene3D" id="3.40.50.1980">
    <property type="entry name" value="Nitrogenase molybdenum iron protein domain"/>
    <property type="match status" value="2"/>
</dbReference>
<dbReference type="Pfam" id="PF01497">
    <property type="entry name" value="Peripla_BP_2"/>
    <property type="match status" value="1"/>
</dbReference>
<dbReference type="SUPFAM" id="SSF53807">
    <property type="entry name" value="Helical backbone' metal receptor"/>
    <property type="match status" value="1"/>
</dbReference>
<feature type="domain" description="Fe/B12 periplasmic-binding" evidence="3">
    <location>
        <begin position="53"/>
        <end position="365"/>
    </location>
</feature>
<evidence type="ECO:0000313" key="4">
    <source>
        <dbReference type="EMBL" id="SDS32526.1"/>
    </source>
</evidence>
<dbReference type="EMBL" id="LT629765">
    <property type="protein sequence ID" value="SDS32526.1"/>
    <property type="molecule type" value="Genomic_DNA"/>
</dbReference>